<feature type="compositionally biased region" description="Basic residues" evidence="1">
    <location>
        <begin position="50"/>
        <end position="78"/>
    </location>
</feature>
<feature type="non-terminal residue" evidence="2">
    <location>
        <position position="92"/>
    </location>
</feature>
<evidence type="ECO:0000256" key="1">
    <source>
        <dbReference type="SAM" id="MobiDB-lite"/>
    </source>
</evidence>
<evidence type="ECO:0000313" key="2">
    <source>
        <dbReference type="EMBL" id="CAA9332307.1"/>
    </source>
</evidence>
<feature type="compositionally biased region" description="Low complexity" evidence="1">
    <location>
        <begin position="35"/>
        <end position="48"/>
    </location>
</feature>
<dbReference type="AlphaFoldDB" id="A0A6J4LHF7"/>
<reference evidence="2" key="1">
    <citation type="submission" date="2020-02" db="EMBL/GenBank/DDBJ databases">
        <authorList>
            <person name="Meier V. D."/>
        </authorList>
    </citation>
    <scope>NUCLEOTIDE SEQUENCE</scope>
    <source>
        <strain evidence="2">AVDCRST_MAG16</strain>
    </source>
</reference>
<protein>
    <submittedName>
        <fullName evidence="2">Uncharacterized protein</fullName>
    </submittedName>
</protein>
<sequence length="92" mass="9754">EHARERRADTREQPRGRRRGDGGGGRRGADLVGDAPAGVPLAGRAGPPARRPRLARRRAAPGRRRAGAAHPRLPRRRPVAVGHGHLAAPPGL</sequence>
<name>A0A6J4LHF7_9ACTN</name>
<feature type="region of interest" description="Disordered" evidence="1">
    <location>
        <begin position="1"/>
        <end position="92"/>
    </location>
</feature>
<organism evidence="2">
    <name type="scientific">uncultured Frankineae bacterium</name>
    <dbReference type="NCBI Taxonomy" id="437475"/>
    <lineage>
        <taxon>Bacteria</taxon>
        <taxon>Bacillati</taxon>
        <taxon>Actinomycetota</taxon>
        <taxon>Actinomycetes</taxon>
        <taxon>Frankiales</taxon>
        <taxon>environmental samples</taxon>
    </lineage>
</organism>
<gene>
    <name evidence="2" type="ORF">AVDCRST_MAG16-1320</name>
</gene>
<dbReference type="EMBL" id="CADCUE010000115">
    <property type="protein sequence ID" value="CAA9332307.1"/>
    <property type="molecule type" value="Genomic_DNA"/>
</dbReference>
<proteinExistence type="predicted"/>
<feature type="compositionally biased region" description="Basic and acidic residues" evidence="1">
    <location>
        <begin position="1"/>
        <end position="21"/>
    </location>
</feature>
<accession>A0A6J4LHF7</accession>
<feature type="non-terminal residue" evidence="2">
    <location>
        <position position="1"/>
    </location>
</feature>